<dbReference type="CDD" id="cd00093">
    <property type="entry name" value="HTH_XRE"/>
    <property type="match status" value="1"/>
</dbReference>
<dbReference type="Gene3D" id="2.10.109.10">
    <property type="entry name" value="Umud Fragment, subunit A"/>
    <property type="match status" value="1"/>
</dbReference>
<dbReference type="SUPFAM" id="SSF51306">
    <property type="entry name" value="LexA/Signal peptidase"/>
    <property type="match status" value="1"/>
</dbReference>
<comment type="caution">
    <text evidence="1">The sequence shown here is derived from an EMBL/GenBank/DDBJ whole genome shotgun (WGS) entry which is preliminary data.</text>
</comment>
<keyword evidence="2" id="KW-1185">Reference proteome</keyword>
<reference evidence="1 2" key="1">
    <citation type="submission" date="2020-08" db="EMBL/GenBank/DDBJ databases">
        <title>Genomic Encyclopedia of Type Strains, Phase IV (KMG-IV): sequencing the most valuable type-strain genomes for metagenomic binning, comparative biology and taxonomic classification.</title>
        <authorList>
            <person name="Goeker M."/>
        </authorList>
    </citation>
    <scope>NUCLEOTIDE SEQUENCE [LARGE SCALE GENOMIC DNA]</scope>
    <source>
        <strain evidence="1 2">DSM 7050</strain>
    </source>
</reference>
<name>A0ABR6KXK5_9HYPH</name>
<dbReference type="InterPro" id="IPR036286">
    <property type="entry name" value="LexA/Signal_pep-like_sf"/>
</dbReference>
<gene>
    <name evidence="1" type="ORF">GGQ99_000987</name>
</gene>
<accession>A0ABR6KXK5</accession>
<evidence type="ECO:0000313" key="1">
    <source>
        <dbReference type="EMBL" id="MBB4649265.1"/>
    </source>
</evidence>
<dbReference type="Proteomes" id="UP000539538">
    <property type="component" value="Unassembled WGS sequence"/>
</dbReference>
<dbReference type="RefSeq" id="WP_183261077.1">
    <property type="nucleotide sequence ID" value="NZ_BAAAVZ010000008.1"/>
</dbReference>
<organism evidence="1 2">
    <name type="scientific">Aminobacter niigataensis</name>
    <dbReference type="NCBI Taxonomy" id="83265"/>
    <lineage>
        <taxon>Bacteria</taxon>
        <taxon>Pseudomonadati</taxon>
        <taxon>Pseudomonadota</taxon>
        <taxon>Alphaproteobacteria</taxon>
        <taxon>Hyphomicrobiales</taxon>
        <taxon>Phyllobacteriaceae</taxon>
        <taxon>Aminobacter</taxon>
    </lineage>
</organism>
<protein>
    <submittedName>
        <fullName evidence="1">Transcriptional regulator with XRE-family HTH domain</fullName>
    </submittedName>
</protein>
<evidence type="ECO:0000313" key="2">
    <source>
        <dbReference type="Proteomes" id="UP000539538"/>
    </source>
</evidence>
<dbReference type="InterPro" id="IPR001387">
    <property type="entry name" value="Cro/C1-type_HTH"/>
</dbReference>
<dbReference type="EMBL" id="JACHOT010000001">
    <property type="protein sequence ID" value="MBB4649265.1"/>
    <property type="molecule type" value="Genomic_DNA"/>
</dbReference>
<sequence length="204" mass="22570">MSEQHDTKEWIRAVARYMNLSLSDLALNSKLAASTVTRYINDRSGKLTITDRSLDAISAYTGIPKNVFPGQRRLPGFGQSEAVPYDANQDERLPDWVIAAIDAHRGNRNGVEPWLMKSWALDLLGILPGDVVLVDQNLRPKAGDVVIAQLTDLATGKTEAVMRRFDPPFIMTHSAKIGASKPEQVDDERVVILGVECGVIRPRH</sequence>
<proteinExistence type="predicted"/>